<dbReference type="eggNOG" id="ENOG502ZYNY">
    <property type="taxonomic scope" value="Bacteria"/>
</dbReference>
<dbReference type="PROSITE" id="PS51257">
    <property type="entry name" value="PROKAR_LIPOPROTEIN"/>
    <property type="match status" value="1"/>
</dbReference>
<dbReference type="Pfam" id="PF16998">
    <property type="entry name" value="17kDa_Anti_2"/>
    <property type="match status" value="1"/>
</dbReference>
<accession>K0Q0Z5</accession>
<proteinExistence type="predicted"/>
<keyword evidence="3" id="KW-1185">Reference proteome</keyword>
<reference evidence="2 3" key="1">
    <citation type="journal article" date="2013" name="Genome Announc.">
        <title>Draft Genome Sequence of Rhizobium mesoamericanum STM3625, a Nitrogen-Fixing Symbiont of Mimosa pudica Isolated in French Guiana (South America).</title>
        <authorList>
            <person name="Moulin L."/>
            <person name="Mornico D."/>
            <person name="Melkonian R."/>
            <person name="Klonowska A."/>
        </authorList>
    </citation>
    <scope>NUCLEOTIDE SEQUENCE [LARGE SCALE GENOMIC DNA]</scope>
    <source>
        <strain evidence="2 3">STM3625</strain>
    </source>
</reference>
<dbReference type="RefSeq" id="WP_007533356.1">
    <property type="nucleotide sequence ID" value="NZ_HF536772.1"/>
</dbReference>
<evidence type="ECO:0000259" key="1">
    <source>
        <dbReference type="Pfam" id="PF16998"/>
    </source>
</evidence>
<dbReference type="EMBL" id="CANI01000021">
    <property type="protein sequence ID" value="CCM76049.1"/>
    <property type="molecule type" value="Genomic_DNA"/>
</dbReference>
<protein>
    <recommendedName>
        <fullName evidence="1">Surface antigen domain-containing protein</fullName>
    </recommendedName>
</protein>
<gene>
    <name evidence="2" type="ORF">BN77_3240</name>
</gene>
<name>K0Q0Z5_9HYPH</name>
<sequence length="120" mass="12541">MTRENKYALQLAVLAVLLTGCTKVEPLETAAVTQPIAAPGKTDQAVIADTVSRGDVGVKPLAWANPSTGSAGVIEEIGVDPESSCRAFVTTQRTLEGETRFKGLACPSGDSDWKLGRPGK</sequence>
<dbReference type="Proteomes" id="UP000009319">
    <property type="component" value="Unassembled WGS sequence"/>
</dbReference>
<feature type="domain" description="Surface antigen" evidence="1">
    <location>
        <begin position="28"/>
        <end position="115"/>
    </location>
</feature>
<dbReference type="HOGENOM" id="CLU_142091_0_0_5"/>
<evidence type="ECO:0000313" key="3">
    <source>
        <dbReference type="Proteomes" id="UP000009319"/>
    </source>
</evidence>
<dbReference type="AlphaFoldDB" id="K0Q0Z5"/>
<comment type="caution">
    <text evidence="2">The sequence shown here is derived from an EMBL/GenBank/DDBJ whole genome shotgun (WGS) entry which is preliminary data.</text>
</comment>
<dbReference type="STRING" id="1211777.BN77_3240"/>
<dbReference type="InterPro" id="IPR032635">
    <property type="entry name" value="Anti_2"/>
</dbReference>
<evidence type="ECO:0000313" key="2">
    <source>
        <dbReference type="EMBL" id="CCM76049.1"/>
    </source>
</evidence>
<organism evidence="2 3">
    <name type="scientific">Rhizobium mesoamericanum STM3625</name>
    <dbReference type="NCBI Taxonomy" id="1211777"/>
    <lineage>
        <taxon>Bacteria</taxon>
        <taxon>Pseudomonadati</taxon>
        <taxon>Pseudomonadota</taxon>
        <taxon>Alphaproteobacteria</taxon>
        <taxon>Hyphomicrobiales</taxon>
        <taxon>Rhizobiaceae</taxon>
        <taxon>Rhizobium/Agrobacterium group</taxon>
        <taxon>Rhizobium</taxon>
    </lineage>
</organism>